<reference evidence="5" key="1">
    <citation type="submission" date="2018-06" db="EMBL/GenBank/DDBJ databases">
        <authorList>
            <person name="Zhirakovskaya E."/>
        </authorList>
    </citation>
    <scope>NUCLEOTIDE SEQUENCE</scope>
</reference>
<dbReference type="CDD" id="cd06557">
    <property type="entry name" value="KPHMT-like"/>
    <property type="match status" value="1"/>
</dbReference>
<dbReference type="PIRSF" id="PIRSF000388">
    <property type="entry name" value="Pantoate_hydroxy_MeTrfase"/>
    <property type="match status" value="1"/>
</dbReference>
<dbReference type="EC" id="2.1.2.11" evidence="3"/>
<dbReference type="AlphaFoldDB" id="A0A3B0Y5Z4"/>
<comment type="similarity">
    <text evidence="2">Belongs to the PanB family.</text>
</comment>
<keyword evidence="5" id="KW-0489">Methyltransferase</keyword>
<proteinExistence type="inferred from homology"/>
<accession>A0A3B0Y5Z4</accession>
<dbReference type="InterPro" id="IPR015813">
    <property type="entry name" value="Pyrv/PenolPyrv_kinase-like_dom"/>
</dbReference>
<evidence type="ECO:0000313" key="5">
    <source>
        <dbReference type="EMBL" id="VAW70957.1"/>
    </source>
</evidence>
<keyword evidence="4 5" id="KW-0808">Transferase</keyword>
<evidence type="ECO:0000256" key="2">
    <source>
        <dbReference type="ARBA" id="ARBA00008676"/>
    </source>
</evidence>
<dbReference type="InterPro" id="IPR040442">
    <property type="entry name" value="Pyrv_kinase-like_dom_sf"/>
</dbReference>
<dbReference type="GO" id="GO:0015940">
    <property type="term" value="P:pantothenate biosynthetic process"/>
    <property type="evidence" value="ECO:0007669"/>
    <property type="project" value="InterPro"/>
</dbReference>
<name>A0A3B0Y5Z4_9ZZZZ</name>
<dbReference type="GO" id="GO:0008168">
    <property type="term" value="F:methyltransferase activity"/>
    <property type="evidence" value="ECO:0007669"/>
    <property type="project" value="UniProtKB-KW"/>
</dbReference>
<gene>
    <name evidence="5" type="ORF">MNBD_GAMMA10-727</name>
</gene>
<dbReference type="Gene3D" id="3.20.20.60">
    <property type="entry name" value="Phosphoenolpyruvate-binding domains"/>
    <property type="match status" value="1"/>
</dbReference>
<dbReference type="InterPro" id="IPR003700">
    <property type="entry name" value="Pantoate_hydroxy_MeTrfase"/>
</dbReference>
<dbReference type="PANTHER" id="PTHR20881:SF0">
    <property type="entry name" value="3-METHYL-2-OXOBUTANOATE HYDROXYMETHYLTRANSFERASE"/>
    <property type="match status" value="1"/>
</dbReference>
<dbReference type="GO" id="GO:0000287">
    <property type="term" value="F:magnesium ion binding"/>
    <property type="evidence" value="ECO:0007669"/>
    <property type="project" value="TreeGrafter"/>
</dbReference>
<organism evidence="5">
    <name type="scientific">hydrothermal vent metagenome</name>
    <dbReference type="NCBI Taxonomy" id="652676"/>
    <lineage>
        <taxon>unclassified sequences</taxon>
        <taxon>metagenomes</taxon>
        <taxon>ecological metagenomes</taxon>
    </lineage>
</organism>
<evidence type="ECO:0000256" key="1">
    <source>
        <dbReference type="ARBA" id="ARBA00005033"/>
    </source>
</evidence>
<protein>
    <recommendedName>
        <fullName evidence="3">3-methyl-2-oxobutanoate hydroxymethyltransferase</fullName>
        <ecNumber evidence="3">2.1.2.11</ecNumber>
    </recommendedName>
</protein>
<dbReference type="GO" id="GO:0005737">
    <property type="term" value="C:cytoplasm"/>
    <property type="evidence" value="ECO:0007669"/>
    <property type="project" value="TreeGrafter"/>
</dbReference>
<dbReference type="HAMAP" id="MF_00156">
    <property type="entry name" value="PanB"/>
    <property type="match status" value="1"/>
</dbReference>
<dbReference type="SUPFAM" id="SSF51621">
    <property type="entry name" value="Phosphoenolpyruvate/pyruvate domain"/>
    <property type="match status" value="1"/>
</dbReference>
<dbReference type="Pfam" id="PF02548">
    <property type="entry name" value="Pantoate_transf"/>
    <property type="match status" value="1"/>
</dbReference>
<dbReference type="PANTHER" id="PTHR20881">
    <property type="entry name" value="3-METHYL-2-OXOBUTANOATE HYDROXYMETHYLTRANSFERASE"/>
    <property type="match status" value="1"/>
</dbReference>
<comment type="pathway">
    <text evidence="1">Cofactor biosynthesis; (R)-pantothenate biosynthesis; (R)-pantoate from 3-methyl-2-oxobutanoate: step 1/2.</text>
</comment>
<dbReference type="EMBL" id="UOFJ01000561">
    <property type="protein sequence ID" value="VAW70957.1"/>
    <property type="molecule type" value="Genomic_DNA"/>
</dbReference>
<sequence>MSLVIIRGRKCMSKQHKQSSRVTINTLQEMKAQGEKIACLTAYDVSFAQLLDNAGVDVVLVGDSLGMVIQGLDSTIPVTMDEMIYHGKVVSRGLQRALLIMDMPFMSDASTAQAVANAGRFMKECAANMVKLEGGADQRELVETLTRLGIPVCAHLGLQPQRVHKLGGYKVQGRDAETADKMLNDARVLEQAGADLLLLECVPDELAKKLTEQSKIPVIGIGAGAQTDGQVLVLYDILGISAGHVPKFSKNYMLNSGSIQQSVEHYIEEVKSVGFPGAEHTFN</sequence>
<dbReference type="NCBIfam" id="TIGR00222">
    <property type="entry name" value="panB"/>
    <property type="match status" value="1"/>
</dbReference>
<evidence type="ECO:0000256" key="4">
    <source>
        <dbReference type="ARBA" id="ARBA00022679"/>
    </source>
</evidence>
<dbReference type="NCBIfam" id="NF001452">
    <property type="entry name" value="PRK00311.1"/>
    <property type="match status" value="1"/>
</dbReference>
<dbReference type="GO" id="GO:0032259">
    <property type="term" value="P:methylation"/>
    <property type="evidence" value="ECO:0007669"/>
    <property type="project" value="UniProtKB-KW"/>
</dbReference>
<evidence type="ECO:0000256" key="3">
    <source>
        <dbReference type="ARBA" id="ARBA00012618"/>
    </source>
</evidence>
<dbReference type="GO" id="GO:0003864">
    <property type="term" value="F:3-methyl-2-oxobutanoate hydroxymethyltransferase activity"/>
    <property type="evidence" value="ECO:0007669"/>
    <property type="project" value="UniProtKB-EC"/>
</dbReference>
<dbReference type="FunFam" id="3.20.20.60:FF:000003">
    <property type="entry name" value="3-methyl-2-oxobutanoate hydroxymethyltransferase"/>
    <property type="match status" value="1"/>
</dbReference>